<name>A0A4R2KY91_9GAMM</name>
<dbReference type="AlphaFoldDB" id="A0A4R2KY91"/>
<dbReference type="EMBL" id="SLWX01000002">
    <property type="protein sequence ID" value="TCO77867.1"/>
    <property type="molecule type" value="Genomic_DNA"/>
</dbReference>
<dbReference type="Gene3D" id="3.40.50.150">
    <property type="entry name" value="Vaccinia Virus protein VP39"/>
    <property type="match status" value="1"/>
</dbReference>
<evidence type="ECO:0008006" key="4">
    <source>
        <dbReference type="Google" id="ProtNLM"/>
    </source>
</evidence>
<dbReference type="OrthoDB" id="9801692at2"/>
<protein>
    <recommendedName>
        <fullName evidence="4">Methyltransferase</fullName>
    </recommendedName>
</protein>
<organism evidence="2 3">
    <name type="scientific">Chromatocurvus halotolerans</name>
    <dbReference type="NCBI Taxonomy" id="1132028"/>
    <lineage>
        <taxon>Bacteria</taxon>
        <taxon>Pseudomonadati</taxon>
        <taxon>Pseudomonadota</taxon>
        <taxon>Gammaproteobacteria</taxon>
        <taxon>Cellvibrionales</taxon>
        <taxon>Halieaceae</taxon>
        <taxon>Chromatocurvus</taxon>
    </lineage>
</organism>
<comment type="caution">
    <text evidence="2">The sequence shown here is derived from an EMBL/GenBank/DDBJ whole genome shotgun (WGS) entry which is preliminary data.</text>
</comment>
<keyword evidence="1" id="KW-0732">Signal</keyword>
<dbReference type="InterPro" id="IPR029063">
    <property type="entry name" value="SAM-dependent_MTases_sf"/>
</dbReference>
<accession>A0A4R2KY91</accession>
<dbReference type="RefSeq" id="WP_117314724.1">
    <property type="nucleotide sequence ID" value="NZ_QQSW01000001.1"/>
</dbReference>
<proteinExistence type="predicted"/>
<sequence>MKNRIRKSISLAFAITSVAVAADVTDTDVERLEAVLPDQTEDHKARHSSRNPAGTLAFFGITPGMTVVEVLPGGGWYSRVLADNVAGTGPRRARR</sequence>
<dbReference type="Proteomes" id="UP000294980">
    <property type="component" value="Unassembled WGS sequence"/>
</dbReference>
<evidence type="ECO:0000313" key="2">
    <source>
        <dbReference type="EMBL" id="TCO77867.1"/>
    </source>
</evidence>
<keyword evidence="3" id="KW-1185">Reference proteome</keyword>
<gene>
    <name evidence="2" type="ORF">EV688_102327</name>
</gene>
<reference evidence="2 3" key="1">
    <citation type="submission" date="2019-03" db="EMBL/GenBank/DDBJ databases">
        <title>Genomic Encyclopedia of Type Strains, Phase IV (KMG-IV): sequencing the most valuable type-strain genomes for metagenomic binning, comparative biology and taxonomic classification.</title>
        <authorList>
            <person name="Goeker M."/>
        </authorList>
    </citation>
    <scope>NUCLEOTIDE SEQUENCE [LARGE SCALE GENOMIC DNA]</scope>
    <source>
        <strain evidence="2 3">DSM 23344</strain>
    </source>
</reference>
<evidence type="ECO:0000256" key="1">
    <source>
        <dbReference type="SAM" id="SignalP"/>
    </source>
</evidence>
<feature type="signal peptide" evidence="1">
    <location>
        <begin position="1"/>
        <end position="21"/>
    </location>
</feature>
<evidence type="ECO:0000313" key="3">
    <source>
        <dbReference type="Proteomes" id="UP000294980"/>
    </source>
</evidence>
<feature type="chain" id="PRO_5020741246" description="Methyltransferase" evidence="1">
    <location>
        <begin position="22"/>
        <end position="95"/>
    </location>
</feature>